<keyword evidence="2" id="KW-1185">Reference proteome</keyword>
<dbReference type="STRING" id="5364.A0A5C3NGF8"/>
<accession>A0A5C3NGF8</accession>
<organism evidence="1 2">
    <name type="scientific">Heliocybe sulcata</name>
    <dbReference type="NCBI Taxonomy" id="5364"/>
    <lineage>
        <taxon>Eukaryota</taxon>
        <taxon>Fungi</taxon>
        <taxon>Dikarya</taxon>
        <taxon>Basidiomycota</taxon>
        <taxon>Agaricomycotina</taxon>
        <taxon>Agaricomycetes</taxon>
        <taxon>Gloeophyllales</taxon>
        <taxon>Gloeophyllaceae</taxon>
        <taxon>Heliocybe</taxon>
    </lineage>
</organism>
<evidence type="ECO:0008006" key="3">
    <source>
        <dbReference type="Google" id="ProtNLM"/>
    </source>
</evidence>
<dbReference type="AlphaFoldDB" id="A0A5C3NGF8"/>
<reference evidence="1 2" key="1">
    <citation type="journal article" date="2019" name="Nat. Ecol. Evol.">
        <title>Megaphylogeny resolves global patterns of mushroom evolution.</title>
        <authorList>
            <person name="Varga T."/>
            <person name="Krizsan K."/>
            <person name="Foldi C."/>
            <person name="Dima B."/>
            <person name="Sanchez-Garcia M."/>
            <person name="Sanchez-Ramirez S."/>
            <person name="Szollosi G.J."/>
            <person name="Szarkandi J.G."/>
            <person name="Papp V."/>
            <person name="Albert L."/>
            <person name="Andreopoulos W."/>
            <person name="Angelini C."/>
            <person name="Antonin V."/>
            <person name="Barry K.W."/>
            <person name="Bougher N.L."/>
            <person name="Buchanan P."/>
            <person name="Buyck B."/>
            <person name="Bense V."/>
            <person name="Catcheside P."/>
            <person name="Chovatia M."/>
            <person name="Cooper J."/>
            <person name="Damon W."/>
            <person name="Desjardin D."/>
            <person name="Finy P."/>
            <person name="Geml J."/>
            <person name="Haridas S."/>
            <person name="Hughes K."/>
            <person name="Justo A."/>
            <person name="Karasinski D."/>
            <person name="Kautmanova I."/>
            <person name="Kiss B."/>
            <person name="Kocsube S."/>
            <person name="Kotiranta H."/>
            <person name="LaButti K.M."/>
            <person name="Lechner B.E."/>
            <person name="Liimatainen K."/>
            <person name="Lipzen A."/>
            <person name="Lukacs Z."/>
            <person name="Mihaltcheva S."/>
            <person name="Morgado L.N."/>
            <person name="Niskanen T."/>
            <person name="Noordeloos M.E."/>
            <person name="Ohm R.A."/>
            <person name="Ortiz-Santana B."/>
            <person name="Ovrebo C."/>
            <person name="Racz N."/>
            <person name="Riley R."/>
            <person name="Savchenko A."/>
            <person name="Shiryaev A."/>
            <person name="Soop K."/>
            <person name="Spirin V."/>
            <person name="Szebenyi C."/>
            <person name="Tomsovsky M."/>
            <person name="Tulloss R.E."/>
            <person name="Uehling J."/>
            <person name="Grigoriev I.V."/>
            <person name="Vagvolgyi C."/>
            <person name="Papp T."/>
            <person name="Martin F.M."/>
            <person name="Miettinen O."/>
            <person name="Hibbett D.S."/>
            <person name="Nagy L.G."/>
        </authorList>
    </citation>
    <scope>NUCLEOTIDE SEQUENCE [LARGE SCALE GENOMIC DNA]</scope>
    <source>
        <strain evidence="1 2">OMC1185</strain>
    </source>
</reference>
<evidence type="ECO:0000313" key="1">
    <source>
        <dbReference type="EMBL" id="TFK56482.1"/>
    </source>
</evidence>
<sequence>MHRALSVPDILHELFDHFREYKDPSDPWFDIMPRYPLPRAALLKAALACRAFCVPALKVLWSEMSSIDPFWGLLCLDDAFVPDSSAAARRMSFYRYSSWVLELSLNDMLDWDLPRLQKACSLLDDHPFFPRLKYLRIYLMDSPTLPTEMATFISSTLLSFKLYVSVNTDCLGPQELVEQGLILRGQGFFDALADRAGSTLESLSVDCDTVLGFETSADRFSSLSHFSVHSLRILRPVVSFSSMELLKELHASVGLLNVSSGLAVPSLQSLHLRGPVALALETLAKICAPRLAELKCCLALGALDDLSLYMASSCKFESLAGVCIEFTGEDRHGAPLRAEDVLRLISPVLSANLEEIAISYYGGPFILTDANVQQMVSSIPRVRQLELRSYGRSGHRQSPSLQALSTIAEGCPELEKLTIPLDLYVRESRNMKPDTIFRPTSHPLRLVDFIATAVDDDMIPDLALILDTLFPNLCPDEWAGYWEKHRDIYKGIYDPVRKAIRKLQKARTFERARIRALS</sequence>
<dbReference type="EMBL" id="ML213503">
    <property type="protein sequence ID" value="TFK56482.1"/>
    <property type="molecule type" value="Genomic_DNA"/>
</dbReference>
<gene>
    <name evidence="1" type="ORF">OE88DRAFT_23071</name>
</gene>
<dbReference type="Gene3D" id="3.80.10.10">
    <property type="entry name" value="Ribonuclease Inhibitor"/>
    <property type="match status" value="1"/>
</dbReference>
<dbReference type="InterPro" id="IPR032675">
    <property type="entry name" value="LRR_dom_sf"/>
</dbReference>
<protein>
    <recommendedName>
        <fullName evidence="3">F-box domain-containing protein</fullName>
    </recommendedName>
</protein>
<proteinExistence type="predicted"/>
<dbReference type="Proteomes" id="UP000305948">
    <property type="component" value="Unassembled WGS sequence"/>
</dbReference>
<dbReference type="OrthoDB" id="2447803at2759"/>
<evidence type="ECO:0000313" key="2">
    <source>
        <dbReference type="Proteomes" id="UP000305948"/>
    </source>
</evidence>
<name>A0A5C3NGF8_9AGAM</name>